<dbReference type="AlphaFoldDB" id="A0A9Q9IET2"/>
<accession>A0A9Q9IET2</accession>
<dbReference type="RefSeq" id="WP_156089455.1">
    <property type="nucleotide sequence ID" value="NZ_CP073767.1"/>
</dbReference>
<name>A0A9Q9IET2_9ACTN</name>
<dbReference type="OrthoDB" id="3381205at2"/>
<dbReference type="EMBL" id="CP073767">
    <property type="protein sequence ID" value="UWZ52099.1"/>
    <property type="molecule type" value="Genomic_DNA"/>
</dbReference>
<protein>
    <submittedName>
        <fullName evidence="1">Uncharacterized protein</fullName>
    </submittedName>
</protein>
<keyword evidence="2" id="KW-1185">Reference proteome</keyword>
<evidence type="ECO:0000313" key="1">
    <source>
        <dbReference type="EMBL" id="UWZ52099.1"/>
    </source>
</evidence>
<evidence type="ECO:0000313" key="2">
    <source>
        <dbReference type="Proteomes" id="UP001058003"/>
    </source>
</evidence>
<gene>
    <name evidence="1" type="ORF">Daura_36175</name>
</gene>
<proteinExistence type="predicted"/>
<sequence length="246" mass="26083">MPRRAVIYIAGLLVLAGVLLWHSMSRSSGSGEGDPGCFAALPSVQGIPEFGEHLAPVDCGRPHDWEVIALLRADDAQRRCQERADAFLGGARRASRVVYALLSAADQRRGGRWCALAEALDTAGRTTSGTGSLKNGMRDGRLAVTCLVTDLDDEDTLRYGRCDEHHAAEVAGLLPEGADPAAGCPAVAAGYLSLTGDELARRGDLRVRWFDGDSGLCLVTEVDDPAGRHDTLRGSVKGLGRAPLPR</sequence>
<dbReference type="Proteomes" id="UP001058003">
    <property type="component" value="Chromosome"/>
</dbReference>
<organism evidence="1 2">
    <name type="scientific">Dactylosporangium aurantiacum</name>
    <dbReference type="NCBI Taxonomy" id="35754"/>
    <lineage>
        <taxon>Bacteria</taxon>
        <taxon>Bacillati</taxon>
        <taxon>Actinomycetota</taxon>
        <taxon>Actinomycetes</taxon>
        <taxon>Micromonosporales</taxon>
        <taxon>Micromonosporaceae</taxon>
        <taxon>Dactylosporangium</taxon>
    </lineage>
</organism>
<dbReference type="KEGG" id="daur:Daura_36175"/>
<reference evidence="1" key="1">
    <citation type="submission" date="2021-04" db="EMBL/GenBank/DDBJ databases">
        <title>Dactylosporangium aurantiacum NRRL B-8018 full assembly.</title>
        <authorList>
            <person name="Hartkoorn R.C."/>
            <person name="Beaudoing E."/>
            <person name="Hot D."/>
        </authorList>
    </citation>
    <scope>NUCLEOTIDE SEQUENCE</scope>
    <source>
        <strain evidence="1">NRRL B-8018</strain>
    </source>
</reference>